<gene>
    <name evidence="3" type="ORF">CFL01nite_22670</name>
    <name evidence="2" type="ORF">CFLV_00315</name>
</gene>
<dbReference type="AlphaFoldDB" id="A0A1L7CIW7"/>
<dbReference type="CDD" id="cd04301">
    <property type="entry name" value="NAT_SF"/>
    <property type="match status" value="1"/>
</dbReference>
<dbReference type="InterPro" id="IPR016181">
    <property type="entry name" value="Acyl_CoA_acyltransferase"/>
</dbReference>
<organism evidence="2 4">
    <name type="scientific">Corynebacterium flavescens</name>
    <dbReference type="NCBI Taxonomy" id="28028"/>
    <lineage>
        <taxon>Bacteria</taxon>
        <taxon>Bacillati</taxon>
        <taxon>Actinomycetota</taxon>
        <taxon>Actinomycetes</taxon>
        <taxon>Mycobacteriales</taxon>
        <taxon>Corynebacteriaceae</taxon>
        <taxon>Corynebacterium</taxon>
    </lineage>
</organism>
<dbReference type="Proteomes" id="UP000185479">
    <property type="component" value="Chromosome"/>
</dbReference>
<reference evidence="3 5" key="2">
    <citation type="submission" date="2019-06" db="EMBL/GenBank/DDBJ databases">
        <title>Whole genome shotgun sequence of Corynebacterium flavescens NBRC 14136.</title>
        <authorList>
            <person name="Hosoyama A."/>
            <person name="Uohara A."/>
            <person name="Ohji S."/>
            <person name="Ichikawa N."/>
        </authorList>
    </citation>
    <scope>NUCLEOTIDE SEQUENCE [LARGE SCALE GENOMIC DNA]</scope>
    <source>
        <strain evidence="3 5">NBRC 14136</strain>
    </source>
</reference>
<dbReference type="GeneID" id="82881558"/>
<sequence>MTASPVRILPLNRAEMTGPQLRHLLWLATEYDAERLDSCLREDLPSLGLIAAESDGELEGFAAYDNRGDQAVVEYIAVAESAQGRGLGTELIRHIRRETGRELYLETDDDAVGFYRALGFNIAAAPDDVRWAGRRRYSCRLA</sequence>
<evidence type="ECO:0000313" key="5">
    <source>
        <dbReference type="Proteomes" id="UP000315353"/>
    </source>
</evidence>
<dbReference type="EMBL" id="CP009246">
    <property type="protein sequence ID" value="APT85807.1"/>
    <property type="molecule type" value="Genomic_DNA"/>
</dbReference>
<dbReference type="Gene3D" id="3.40.630.30">
    <property type="match status" value="1"/>
</dbReference>
<reference evidence="2 4" key="1">
    <citation type="submission" date="2014-08" db="EMBL/GenBank/DDBJ databases">
        <title>Complete genome sequence of Corynebacterium flavescens OJ8(T)(=DSM 20296(T)), isolated from cheese.</title>
        <authorList>
            <person name="Ruckert C."/>
            <person name="Albersmeier A."/>
            <person name="Winkler A."/>
            <person name="Kalinowski J."/>
        </authorList>
    </citation>
    <scope>NUCLEOTIDE SEQUENCE [LARGE SCALE GENOMIC DNA]</scope>
    <source>
        <strain evidence="2 4">OJ8</strain>
    </source>
</reference>
<dbReference type="PROSITE" id="PS51186">
    <property type="entry name" value="GNAT"/>
    <property type="match status" value="1"/>
</dbReference>
<dbReference type="RefSeq" id="WP_170216866.1">
    <property type="nucleotide sequence ID" value="NZ_BJNB01000051.1"/>
</dbReference>
<dbReference type="KEGG" id="cfc:CFLV_00315"/>
<dbReference type="Pfam" id="PF00583">
    <property type="entry name" value="Acetyltransf_1"/>
    <property type="match status" value="1"/>
</dbReference>
<dbReference type="SUPFAM" id="SSF55729">
    <property type="entry name" value="Acyl-CoA N-acyltransferases (Nat)"/>
    <property type="match status" value="1"/>
</dbReference>
<dbReference type="EMBL" id="BJNB01000051">
    <property type="protein sequence ID" value="GEB98772.1"/>
    <property type="molecule type" value="Genomic_DNA"/>
</dbReference>
<dbReference type="GO" id="GO:0016747">
    <property type="term" value="F:acyltransferase activity, transferring groups other than amino-acyl groups"/>
    <property type="evidence" value="ECO:0007669"/>
    <property type="project" value="InterPro"/>
</dbReference>
<name>A0A1L7CIW7_CORFL</name>
<proteinExistence type="predicted"/>
<keyword evidence="4" id="KW-1185">Reference proteome</keyword>
<evidence type="ECO:0000313" key="2">
    <source>
        <dbReference type="EMBL" id="APT85807.1"/>
    </source>
</evidence>
<feature type="domain" description="N-acetyltransferase" evidence="1">
    <location>
        <begin position="6"/>
        <end position="142"/>
    </location>
</feature>
<dbReference type="InterPro" id="IPR000182">
    <property type="entry name" value="GNAT_dom"/>
</dbReference>
<evidence type="ECO:0000259" key="1">
    <source>
        <dbReference type="PROSITE" id="PS51186"/>
    </source>
</evidence>
<protein>
    <submittedName>
        <fullName evidence="3">N-acetyltransferase</fullName>
    </submittedName>
</protein>
<evidence type="ECO:0000313" key="3">
    <source>
        <dbReference type="EMBL" id="GEB98772.1"/>
    </source>
</evidence>
<dbReference type="Proteomes" id="UP000315353">
    <property type="component" value="Unassembled WGS sequence"/>
</dbReference>
<evidence type="ECO:0000313" key="4">
    <source>
        <dbReference type="Proteomes" id="UP000185479"/>
    </source>
</evidence>
<accession>A0A1L7CIW7</accession>